<evidence type="ECO:0000313" key="3">
    <source>
        <dbReference type="EMBL" id="TXE02261.1"/>
    </source>
</evidence>
<dbReference type="OrthoDB" id="9802489at2"/>
<dbReference type="InterPro" id="IPR047263">
    <property type="entry name" value="HNL-like_cupin"/>
</dbReference>
<accession>A0A5C7A8H0</accession>
<comment type="caution">
    <text evidence="3">The sequence shown here is derived from an EMBL/GenBank/DDBJ whole genome shotgun (WGS) entry which is preliminary data.</text>
</comment>
<feature type="domain" description="Cupin type-2" evidence="2">
    <location>
        <begin position="75"/>
        <end position="134"/>
    </location>
</feature>
<dbReference type="AlphaFoldDB" id="A0A5C7A8H0"/>
<dbReference type="Gene3D" id="2.60.120.10">
    <property type="entry name" value="Jelly Rolls"/>
    <property type="match status" value="1"/>
</dbReference>
<protein>
    <submittedName>
        <fullName evidence="3">Cupin domain-containing protein</fullName>
    </submittedName>
</protein>
<dbReference type="EMBL" id="VORW01000033">
    <property type="protein sequence ID" value="TXE02261.1"/>
    <property type="molecule type" value="Genomic_DNA"/>
</dbReference>
<feature type="chain" id="PRO_5022965019" evidence="1">
    <location>
        <begin position="21"/>
        <end position="164"/>
    </location>
</feature>
<sequence>MKTITILAIALLLVVGQACNTKVEKQENIEATPSEEAIFPLGELGPATNFTGKAYNFGLVENDSIYNTLMGNVYFEKSARSNWHTHPSGQILIVLDGEGYHQLEGQARQLMKKGEVIKVPANTRHWHGATEDNSLTQMYILPKTENGFVTWLEPVTDEQYKSNK</sequence>
<dbReference type="CDD" id="cd02233">
    <property type="entry name" value="cupin_HNL-like"/>
    <property type="match status" value="1"/>
</dbReference>
<proteinExistence type="predicted"/>
<dbReference type="RefSeq" id="WP_146921323.1">
    <property type="nucleotide sequence ID" value="NZ_VORW01000033.1"/>
</dbReference>
<dbReference type="InterPro" id="IPR014710">
    <property type="entry name" value="RmlC-like_jellyroll"/>
</dbReference>
<dbReference type="PANTHER" id="PTHR43698">
    <property type="entry name" value="RIBD C-TERMINAL DOMAIN CONTAINING PROTEIN"/>
    <property type="match status" value="1"/>
</dbReference>
<evidence type="ECO:0000259" key="2">
    <source>
        <dbReference type="Pfam" id="PF07883"/>
    </source>
</evidence>
<evidence type="ECO:0000256" key="1">
    <source>
        <dbReference type="SAM" id="SignalP"/>
    </source>
</evidence>
<dbReference type="SUPFAM" id="SSF51182">
    <property type="entry name" value="RmlC-like cupins"/>
    <property type="match status" value="1"/>
</dbReference>
<organism evidence="3 4">
    <name type="scientific">Algoriphagus aquimarinus</name>
    <dbReference type="NCBI Taxonomy" id="237018"/>
    <lineage>
        <taxon>Bacteria</taxon>
        <taxon>Pseudomonadati</taxon>
        <taxon>Bacteroidota</taxon>
        <taxon>Cytophagia</taxon>
        <taxon>Cytophagales</taxon>
        <taxon>Cyclobacteriaceae</taxon>
        <taxon>Algoriphagus</taxon>
    </lineage>
</organism>
<dbReference type="InterPro" id="IPR011051">
    <property type="entry name" value="RmlC_Cupin_sf"/>
</dbReference>
<dbReference type="Proteomes" id="UP000321935">
    <property type="component" value="Unassembled WGS sequence"/>
</dbReference>
<feature type="signal peptide" evidence="1">
    <location>
        <begin position="1"/>
        <end position="20"/>
    </location>
</feature>
<reference evidence="3 4" key="1">
    <citation type="submission" date="2019-08" db="EMBL/GenBank/DDBJ databases">
        <title>Genomes sequence of Algoriphagus aquimarinus ACAM450.</title>
        <authorList>
            <person name="Bowman J.P."/>
        </authorList>
    </citation>
    <scope>NUCLEOTIDE SEQUENCE [LARGE SCALE GENOMIC DNA]</scope>
    <source>
        <strain evidence="3 4">ACAM 450</strain>
    </source>
</reference>
<dbReference type="PANTHER" id="PTHR43698:SF1">
    <property type="entry name" value="BLL4564 PROTEIN"/>
    <property type="match status" value="1"/>
</dbReference>
<gene>
    <name evidence="3" type="ORF">ESV85_21525</name>
</gene>
<dbReference type="PROSITE" id="PS51257">
    <property type="entry name" value="PROKAR_LIPOPROTEIN"/>
    <property type="match status" value="1"/>
</dbReference>
<dbReference type="Pfam" id="PF07883">
    <property type="entry name" value="Cupin_2"/>
    <property type="match status" value="1"/>
</dbReference>
<name>A0A5C7A8H0_9BACT</name>
<keyword evidence="1" id="KW-0732">Signal</keyword>
<evidence type="ECO:0000313" key="4">
    <source>
        <dbReference type="Proteomes" id="UP000321935"/>
    </source>
</evidence>
<dbReference type="InterPro" id="IPR013096">
    <property type="entry name" value="Cupin_2"/>
</dbReference>